<feature type="transmembrane region" description="Helical" evidence="1">
    <location>
        <begin position="143"/>
        <end position="163"/>
    </location>
</feature>
<evidence type="ECO:0000313" key="3">
    <source>
        <dbReference type="Proteomes" id="UP001597641"/>
    </source>
</evidence>
<reference evidence="3" key="1">
    <citation type="journal article" date="2019" name="Int. J. Syst. Evol. Microbiol.">
        <title>The Global Catalogue of Microorganisms (GCM) 10K type strain sequencing project: providing services to taxonomists for standard genome sequencing and annotation.</title>
        <authorList>
            <consortium name="The Broad Institute Genomics Platform"/>
            <consortium name="The Broad Institute Genome Sequencing Center for Infectious Disease"/>
            <person name="Wu L."/>
            <person name="Ma J."/>
        </authorList>
    </citation>
    <scope>NUCLEOTIDE SEQUENCE [LARGE SCALE GENOMIC DNA]</scope>
    <source>
        <strain evidence="3">KCTC 23984</strain>
    </source>
</reference>
<evidence type="ECO:0000313" key="2">
    <source>
        <dbReference type="EMBL" id="MFD3003426.1"/>
    </source>
</evidence>
<evidence type="ECO:0000256" key="1">
    <source>
        <dbReference type="SAM" id="Phobius"/>
    </source>
</evidence>
<sequence>MLSTQSVQPIEKRPKGIRISPMVITKTLASIVVFLIIAYVAGMYYEHRFHPQYPTLAYQLVRTFDLNWEENVPAFFSTVILLLASLLLYAIYYLKKTHDNEKRKWGVLSFVFLFMAVDENLQIHEYMSEVVRPMLFSDFSGLLYWAWVVPYAVLVLAAVAFFMPFVLGLPTKTKVLFIFSGAMFVAGAIGMELFEGYFYVRYGYTHIYNLVLYCLEEMLEMSSVVIFIYALLDYLTLLMAHFYFGHNEHQVGMAELEHKSETSDMTVTP</sequence>
<keyword evidence="1" id="KW-1133">Transmembrane helix</keyword>
<organism evidence="2 3">
    <name type="scientific">Pontibacter toksunensis</name>
    <dbReference type="NCBI Taxonomy" id="1332631"/>
    <lineage>
        <taxon>Bacteria</taxon>
        <taxon>Pseudomonadati</taxon>
        <taxon>Bacteroidota</taxon>
        <taxon>Cytophagia</taxon>
        <taxon>Cytophagales</taxon>
        <taxon>Hymenobacteraceae</taxon>
        <taxon>Pontibacter</taxon>
    </lineage>
</organism>
<accession>A0ABW6C1U1</accession>
<name>A0ABW6C1U1_9BACT</name>
<keyword evidence="1" id="KW-0472">Membrane</keyword>
<keyword evidence="1" id="KW-0812">Transmembrane</keyword>
<dbReference type="Proteomes" id="UP001597641">
    <property type="component" value="Unassembled WGS sequence"/>
</dbReference>
<dbReference type="RefSeq" id="WP_377490794.1">
    <property type="nucleotide sequence ID" value="NZ_JBHUOX010000029.1"/>
</dbReference>
<feature type="transmembrane region" description="Helical" evidence="1">
    <location>
        <begin position="23"/>
        <end position="45"/>
    </location>
</feature>
<feature type="transmembrane region" description="Helical" evidence="1">
    <location>
        <begin position="219"/>
        <end position="244"/>
    </location>
</feature>
<protein>
    <submittedName>
        <fullName evidence="2">Multidrug transporter</fullName>
    </submittedName>
</protein>
<proteinExistence type="predicted"/>
<comment type="caution">
    <text evidence="2">The sequence shown here is derived from an EMBL/GenBank/DDBJ whole genome shotgun (WGS) entry which is preliminary data.</text>
</comment>
<dbReference type="EMBL" id="JBHUOX010000029">
    <property type="protein sequence ID" value="MFD3003426.1"/>
    <property type="molecule type" value="Genomic_DNA"/>
</dbReference>
<feature type="transmembrane region" description="Helical" evidence="1">
    <location>
        <begin position="175"/>
        <end position="199"/>
    </location>
</feature>
<keyword evidence="3" id="KW-1185">Reference proteome</keyword>
<gene>
    <name evidence="2" type="ORF">ACFS7Z_23900</name>
</gene>
<feature type="transmembrane region" description="Helical" evidence="1">
    <location>
        <begin position="74"/>
        <end position="93"/>
    </location>
</feature>